<name>A0A645HCI6_9ZZZZ</name>
<dbReference type="PANTHER" id="PTHR30482:SF20">
    <property type="entry name" value="HIGH-AFFINITY BRANCHED-CHAIN AMINO ACID TRANSPORT SYSTEM PERMEASE PROTEIN LIVM"/>
    <property type="match status" value="1"/>
</dbReference>
<keyword evidence="2" id="KW-1003">Cell membrane</keyword>
<keyword evidence="3 6" id="KW-0812">Transmembrane</keyword>
<dbReference type="GO" id="GO:0015658">
    <property type="term" value="F:branched-chain amino acid transmembrane transporter activity"/>
    <property type="evidence" value="ECO:0007669"/>
    <property type="project" value="InterPro"/>
</dbReference>
<protein>
    <recommendedName>
        <fullName evidence="8">High-affinity branched-chain amino acid transport system permease protein LivH</fullName>
    </recommendedName>
</protein>
<dbReference type="Pfam" id="PF02653">
    <property type="entry name" value="BPD_transp_2"/>
    <property type="match status" value="1"/>
</dbReference>
<dbReference type="AlphaFoldDB" id="A0A645HCI6"/>
<keyword evidence="4 6" id="KW-1133">Transmembrane helix</keyword>
<evidence type="ECO:0000256" key="2">
    <source>
        <dbReference type="ARBA" id="ARBA00022475"/>
    </source>
</evidence>
<proteinExistence type="predicted"/>
<evidence type="ECO:0000313" key="7">
    <source>
        <dbReference type="EMBL" id="MPN35839.1"/>
    </source>
</evidence>
<dbReference type="CDD" id="cd06581">
    <property type="entry name" value="TM_PBP1_LivM_like"/>
    <property type="match status" value="1"/>
</dbReference>
<dbReference type="GO" id="GO:0005886">
    <property type="term" value="C:plasma membrane"/>
    <property type="evidence" value="ECO:0007669"/>
    <property type="project" value="UniProtKB-SubCell"/>
</dbReference>
<dbReference type="InterPro" id="IPR001851">
    <property type="entry name" value="ABC_transp_permease"/>
</dbReference>
<evidence type="ECO:0008006" key="8">
    <source>
        <dbReference type="Google" id="ProtNLM"/>
    </source>
</evidence>
<reference evidence="7" key="1">
    <citation type="submission" date="2019-08" db="EMBL/GenBank/DDBJ databases">
        <authorList>
            <person name="Kucharzyk K."/>
            <person name="Murdoch R.W."/>
            <person name="Higgins S."/>
            <person name="Loffler F."/>
        </authorList>
    </citation>
    <scope>NUCLEOTIDE SEQUENCE</scope>
</reference>
<keyword evidence="5 6" id="KW-0472">Membrane</keyword>
<comment type="caution">
    <text evidence="7">The sequence shown here is derived from an EMBL/GenBank/DDBJ whole genome shotgun (WGS) entry which is preliminary data.</text>
</comment>
<accession>A0A645HCI6</accession>
<dbReference type="InterPro" id="IPR043428">
    <property type="entry name" value="LivM-like"/>
</dbReference>
<feature type="transmembrane region" description="Helical" evidence="6">
    <location>
        <begin position="103"/>
        <end position="126"/>
    </location>
</feature>
<sequence length="212" mass="23255">MLAITTAFFCVLVNVIMVNWIPVTNGPMGIAGIPRPTPINLFGIHIAFETRTQYYYLGLAFVVTVTWFLHRITTSRIGDNLIGVRENEELAKSIGIDTMKNKVFAFTLGGALAGLAGSFYAHYILFISPVTFTIAESINILVMVIFGGMSTLAGPIFGAISLTIMPEFLRMAGALRLVIYGVALVCFIIWLPQGVWGSIKSHYINKKSSQKQ</sequence>
<feature type="transmembrane region" description="Helical" evidence="6">
    <location>
        <begin position="138"/>
        <end position="165"/>
    </location>
</feature>
<dbReference type="PANTHER" id="PTHR30482">
    <property type="entry name" value="HIGH-AFFINITY BRANCHED-CHAIN AMINO ACID TRANSPORT SYSTEM PERMEASE"/>
    <property type="match status" value="1"/>
</dbReference>
<gene>
    <name evidence="7" type="ORF">SDC9_183341</name>
</gene>
<evidence type="ECO:0000256" key="4">
    <source>
        <dbReference type="ARBA" id="ARBA00022989"/>
    </source>
</evidence>
<feature type="transmembrane region" description="Helical" evidence="6">
    <location>
        <begin position="55"/>
        <end position="72"/>
    </location>
</feature>
<organism evidence="7">
    <name type="scientific">bioreactor metagenome</name>
    <dbReference type="NCBI Taxonomy" id="1076179"/>
    <lineage>
        <taxon>unclassified sequences</taxon>
        <taxon>metagenomes</taxon>
        <taxon>ecological metagenomes</taxon>
    </lineage>
</organism>
<dbReference type="EMBL" id="VSSQ01089665">
    <property type="protein sequence ID" value="MPN35839.1"/>
    <property type="molecule type" value="Genomic_DNA"/>
</dbReference>
<feature type="transmembrane region" description="Helical" evidence="6">
    <location>
        <begin position="177"/>
        <end position="199"/>
    </location>
</feature>
<evidence type="ECO:0000256" key="1">
    <source>
        <dbReference type="ARBA" id="ARBA00004651"/>
    </source>
</evidence>
<evidence type="ECO:0000256" key="3">
    <source>
        <dbReference type="ARBA" id="ARBA00022692"/>
    </source>
</evidence>
<evidence type="ECO:0000256" key="5">
    <source>
        <dbReference type="ARBA" id="ARBA00023136"/>
    </source>
</evidence>
<comment type="subcellular location">
    <subcellularLocation>
        <location evidence="1">Cell membrane</location>
        <topology evidence="1">Multi-pass membrane protein</topology>
    </subcellularLocation>
</comment>
<evidence type="ECO:0000256" key="6">
    <source>
        <dbReference type="SAM" id="Phobius"/>
    </source>
</evidence>